<organism evidence="2 3">
    <name type="scientific">Nezara viridula</name>
    <name type="common">Southern green stink bug</name>
    <name type="synonym">Cimex viridulus</name>
    <dbReference type="NCBI Taxonomy" id="85310"/>
    <lineage>
        <taxon>Eukaryota</taxon>
        <taxon>Metazoa</taxon>
        <taxon>Ecdysozoa</taxon>
        <taxon>Arthropoda</taxon>
        <taxon>Hexapoda</taxon>
        <taxon>Insecta</taxon>
        <taxon>Pterygota</taxon>
        <taxon>Neoptera</taxon>
        <taxon>Paraneoptera</taxon>
        <taxon>Hemiptera</taxon>
        <taxon>Heteroptera</taxon>
        <taxon>Panheteroptera</taxon>
        <taxon>Pentatomomorpha</taxon>
        <taxon>Pentatomoidea</taxon>
        <taxon>Pentatomidae</taxon>
        <taxon>Pentatominae</taxon>
        <taxon>Nezara</taxon>
    </lineage>
</organism>
<gene>
    <name evidence="2" type="ORF">NEZAVI_LOCUS3592</name>
</gene>
<dbReference type="Proteomes" id="UP001152798">
    <property type="component" value="Chromosome 2"/>
</dbReference>
<dbReference type="OrthoDB" id="7675048at2759"/>
<name>A0A9P0H0F8_NEZVI</name>
<proteinExistence type="predicted"/>
<dbReference type="EMBL" id="OV725078">
    <property type="protein sequence ID" value="CAH1392833.1"/>
    <property type="molecule type" value="Genomic_DNA"/>
</dbReference>
<keyword evidence="1" id="KW-0472">Membrane</keyword>
<keyword evidence="1" id="KW-1133">Transmembrane helix</keyword>
<reference evidence="2" key="1">
    <citation type="submission" date="2022-01" db="EMBL/GenBank/DDBJ databases">
        <authorList>
            <person name="King R."/>
        </authorList>
    </citation>
    <scope>NUCLEOTIDE SEQUENCE</scope>
</reference>
<feature type="transmembrane region" description="Helical" evidence="1">
    <location>
        <begin position="79"/>
        <end position="97"/>
    </location>
</feature>
<evidence type="ECO:0000313" key="3">
    <source>
        <dbReference type="Proteomes" id="UP001152798"/>
    </source>
</evidence>
<keyword evidence="3" id="KW-1185">Reference proteome</keyword>
<evidence type="ECO:0000313" key="2">
    <source>
        <dbReference type="EMBL" id="CAH1392833.1"/>
    </source>
</evidence>
<evidence type="ECO:0000256" key="1">
    <source>
        <dbReference type="SAM" id="Phobius"/>
    </source>
</evidence>
<sequence length="159" mass="17513">MESKPSISLDMDMERILMEVHKTLAAEGRTSINGKENFLKKLQSQLLSKIWGASSNIWSRTGVEARGHGHVLAFPSLEGALMTIAFLTFAVFLIKIVKQCLQGLQTGNNVVGIELPGTMVTPAKVVKHKRSLNKINVSKFFQCSKLSQLLPSKFCSPNV</sequence>
<dbReference type="AlphaFoldDB" id="A0A9P0H0F8"/>
<keyword evidence="1" id="KW-0812">Transmembrane</keyword>
<accession>A0A9P0H0F8</accession>
<protein>
    <submittedName>
        <fullName evidence="2">Uncharacterized protein</fullName>
    </submittedName>
</protein>